<dbReference type="PANTHER" id="PTHR36607:SF20">
    <property type="entry name" value="AMINOTRANSFERASE-LIKE PLANT MOBILE DOMAIN-CONTAINING PROTEIN"/>
    <property type="match status" value="1"/>
</dbReference>
<dbReference type="Proteomes" id="UP001153076">
    <property type="component" value="Unassembled WGS sequence"/>
</dbReference>
<accession>A0A9Q1JW57</accession>
<proteinExistence type="predicted"/>
<dbReference type="PANTHER" id="PTHR36607">
    <property type="entry name" value="1,2-DIHYDROXY-3-KETO-5-METHYLTHIOPENTENE DIOXYGENASE 4"/>
    <property type="match status" value="1"/>
</dbReference>
<name>A0A9Q1JW57_9CARY</name>
<dbReference type="AlphaFoldDB" id="A0A9Q1JW57"/>
<sequence length="363" mass="41052">MEQWIAFWLRGPNNYHVSWKSDKGNRTPHPGILSSIIDVGAHRWGDFVTSFMASSVGYCLPTAVLANIYKRLNEISHSSHPGRGGVHFSAHFLYTCICSSFVSYHCKDNLVMEHYCPDRFSRQFDFHQDVHADMDLNKLSGLETMLRCHHVLTYYGTGSQILLYGRCNLLEGNTTRAFHEWWCKTFISSTCNPYISDSKRKQSDLSDMNIPKDEDKLGSKPKLKIVRSEKRLKPFVPLMPDGSSRIKIQGIDVVIPTTPIPAIPIQSIASLPWVAKHAARVFSKTILDNVSHILFDGLPSHEGSFDNLYATILQRGVDITPLKCKGHSDIVNATEVMDATIKSSLEKTEAYIKESFKDLKNFQ</sequence>
<protein>
    <submittedName>
        <fullName evidence="1">Uncharacterized protein</fullName>
    </submittedName>
</protein>
<dbReference type="EMBL" id="JAKOGI010000628">
    <property type="protein sequence ID" value="KAJ8432184.1"/>
    <property type="molecule type" value="Genomic_DNA"/>
</dbReference>
<evidence type="ECO:0000313" key="2">
    <source>
        <dbReference type="Proteomes" id="UP001153076"/>
    </source>
</evidence>
<organism evidence="1 2">
    <name type="scientific">Carnegiea gigantea</name>
    <dbReference type="NCBI Taxonomy" id="171969"/>
    <lineage>
        <taxon>Eukaryota</taxon>
        <taxon>Viridiplantae</taxon>
        <taxon>Streptophyta</taxon>
        <taxon>Embryophyta</taxon>
        <taxon>Tracheophyta</taxon>
        <taxon>Spermatophyta</taxon>
        <taxon>Magnoliopsida</taxon>
        <taxon>eudicotyledons</taxon>
        <taxon>Gunneridae</taxon>
        <taxon>Pentapetalae</taxon>
        <taxon>Caryophyllales</taxon>
        <taxon>Cactineae</taxon>
        <taxon>Cactaceae</taxon>
        <taxon>Cactoideae</taxon>
        <taxon>Echinocereeae</taxon>
        <taxon>Carnegiea</taxon>
    </lineage>
</organism>
<gene>
    <name evidence="1" type="ORF">Cgig2_008636</name>
</gene>
<evidence type="ECO:0000313" key="1">
    <source>
        <dbReference type="EMBL" id="KAJ8432184.1"/>
    </source>
</evidence>
<comment type="caution">
    <text evidence="1">The sequence shown here is derived from an EMBL/GenBank/DDBJ whole genome shotgun (WGS) entry which is preliminary data.</text>
</comment>
<keyword evidence="2" id="KW-1185">Reference proteome</keyword>
<reference evidence="1" key="1">
    <citation type="submission" date="2022-04" db="EMBL/GenBank/DDBJ databases">
        <title>Carnegiea gigantea Genome sequencing and assembly v2.</title>
        <authorList>
            <person name="Copetti D."/>
            <person name="Sanderson M.J."/>
            <person name="Burquez A."/>
            <person name="Wojciechowski M.F."/>
        </authorList>
    </citation>
    <scope>NUCLEOTIDE SEQUENCE</scope>
    <source>
        <strain evidence="1">SGP5-SGP5p</strain>
        <tissue evidence="1">Aerial part</tissue>
    </source>
</reference>